<dbReference type="InterPro" id="IPR010021">
    <property type="entry name" value="PGPP1/Gep4"/>
</dbReference>
<feature type="region of interest" description="Disordered" evidence="1">
    <location>
        <begin position="353"/>
        <end position="372"/>
    </location>
</feature>
<gene>
    <name evidence="2" type="ORF">DTL3_1206</name>
</gene>
<reference evidence="3" key="1">
    <citation type="submission" date="2014-11" db="EMBL/GenBank/DDBJ databases">
        <authorList>
            <person name="Wibberg D."/>
        </authorList>
    </citation>
    <scope>NUCLEOTIDE SEQUENCE [LARGE SCALE GENOMIC DNA]</scope>
    <source>
        <strain evidence="3">L3</strain>
    </source>
</reference>
<dbReference type="EMBL" id="LN824141">
    <property type="protein sequence ID" value="CEP78507.1"/>
    <property type="molecule type" value="Genomic_DNA"/>
</dbReference>
<dbReference type="GO" id="GO:0008962">
    <property type="term" value="F:phosphatidylglycerophosphatase activity"/>
    <property type="evidence" value="ECO:0007669"/>
    <property type="project" value="InterPro"/>
</dbReference>
<dbReference type="NCBIfam" id="TIGR01668">
    <property type="entry name" value="YqeG_hyp_ppase"/>
    <property type="match status" value="1"/>
</dbReference>
<dbReference type="AlphaFoldDB" id="A0A0C7NRL2"/>
<organism evidence="2 3">
    <name type="scientific">Defluviitoga tunisiensis</name>
    <dbReference type="NCBI Taxonomy" id="1006576"/>
    <lineage>
        <taxon>Bacteria</taxon>
        <taxon>Thermotogati</taxon>
        <taxon>Thermotogota</taxon>
        <taxon>Thermotogae</taxon>
        <taxon>Petrotogales</taxon>
        <taxon>Petrotogaceae</taxon>
        <taxon>Defluviitoga</taxon>
    </lineage>
</organism>
<dbReference type="Pfam" id="PF13419">
    <property type="entry name" value="HAD_2"/>
    <property type="match status" value="1"/>
</dbReference>
<dbReference type="KEGG" id="dtn:DTL3_1206"/>
<evidence type="ECO:0000256" key="1">
    <source>
        <dbReference type="SAM" id="MobiDB-lite"/>
    </source>
</evidence>
<protein>
    <submittedName>
        <fullName evidence="2">HAD family hydrolase protein</fullName>
    </submittedName>
</protein>
<evidence type="ECO:0000313" key="3">
    <source>
        <dbReference type="Proteomes" id="UP000032809"/>
    </source>
</evidence>
<dbReference type="Gene3D" id="3.40.50.1000">
    <property type="entry name" value="HAD superfamily/HAD-like"/>
    <property type="match status" value="2"/>
</dbReference>
<dbReference type="HOGENOM" id="CLU_791761_0_0_0"/>
<dbReference type="InterPro" id="IPR023214">
    <property type="entry name" value="HAD_sf"/>
</dbReference>
<name>A0A0C7NRL2_DEFTU</name>
<dbReference type="InterPro" id="IPR041492">
    <property type="entry name" value="HAD_2"/>
</dbReference>
<dbReference type="Proteomes" id="UP000032809">
    <property type="component" value="Chromosome I"/>
</dbReference>
<proteinExistence type="predicted"/>
<keyword evidence="3" id="KW-1185">Reference proteome</keyword>
<dbReference type="SUPFAM" id="SSF56784">
    <property type="entry name" value="HAD-like"/>
    <property type="match status" value="2"/>
</dbReference>
<dbReference type="InterPro" id="IPR027706">
    <property type="entry name" value="PGP_Pase"/>
</dbReference>
<dbReference type="STRING" id="1006576.DTL3_1206"/>
<dbReference type="PANTHER" id="PTHR19288:SF25">
    <property type="entry name" value="PHOSPHATIDYLGLYCEROPHOSPHATASE GEP4, MITOCHONDRIAL"/>
    <property type="match status" value="1"/>
</dbReference>
<dbReference type="GO" id="GO:0005737">
    <property type="term" value="C:cytoplasm"/>
    <property type="evidence" value="ECO:0007669"/>
    <property type="project" value="TreeGrafter"/>
</dbReference>
<sequence length="372" mass="43362">MLNRMTGLFKYIPIPQEHSPDIYSVDYENLKKLGFTTILMDYDFTVTGWRDDNITDKTLKLFDKLIEEGFKVAIVTNAKREKVKIIEELTNGKVKVYTSMKKPNTKKLKEVLQEMDSKESETVIIGDLFITDISVGNKLGLYTILINPYTYGLESKFKKFVAGFSKFAYNVFFYTIGWFFRFIDLAAPNEFRENIFDIDYIQLKEKGYKMIIFDFDNTLNEYHKDFLTPEATDLIIRLKEMGFYLLIASNGRKSRFKSLEMDLDELGVDLLTAARKPLKFKIRKKIKYLGYKPSEIVMIGDQLFTDVVCGNAFKFYTIKVEPLTTNEGIWTRMIRFFEQIALKGIREKPTLSNNEEKKIGKDSSITKNKLTK</sequence>
<accession>A0A0C7NRL2</accession>
<feature type="compositionally biased region" description="Polar residues" evidence="1">
    <location>
        <begin position="363"/>
        <end position="372"/>
    </location>
</feature>
<dbReference type="PANTHER" id="PTHR19288">
    <property type="entry name" value="4-NITROPHENYLPHOSPHATASE-RELATED"/>
    <property type="match status" value="1"/>
</dbReference>
<keyword evidence="2" id="KW-0378">Hydrolase</keyword>
<dbReference type="Pfam" id="PF09419">
    <property type="entry name" value="PGP_phosphatase"/>
    <property type="match status" value="1"/>
</dbReference>
<dbReference type="InterPro" id="IPR036412">
    <property type="entry name" value="HAD-like_sf"/>
</dbReference>
<dbReference type="InterPro" id="IPR006549">
    <property type="entry name" value="HAD-SF_hydro_IIIA"/>
</dbReference>
<evidence type="ECO:0000313" key="2">
    <source>
        <dbReference type="EMBL" id="CEP78507.1"/>
    </source>
</evidence>
<dbReference type="NCBIfam" id="TIGR01662">
    <property type="entry name" value="HAD-SF-IIIA"/>
    <property type="match status" value="2"/>
</dbReference>